<dbReference type="Proteomes" id="UP000271162">
    <property type="component" value="Unassembled WGS sequence"/>
</dbReference>
<gene>
    <name evidence="1" type="ORF">NBR_LOCUS8861</name>
</gene>
<dbReference type="OMA" id="INANFFI"/>
<dbReference type="InterPro" id="IPR052709">
    <property type="entry name" value="Transposase-MT_Hybrid"/>
</dbReference>
<dbReference type="EMBL" id="UYSL01020060">
    <property type="protein sequence ID" value="VDL72450.1"/>
    <property type="molecule type" value="Genomic_DNA"/>
</dbReference>
<reference evidence="3" key="1">
    <citation type="submission" date="2017-02" db="UniProtKB">
        <authorList>
            <consortium name="WormBaseParasite"/>
        </authorList>
    </citation>
    <scope>IDENTIFICATION</scope>
</reference>
<organism evidence="3">
    <name type="scientific">Nippostrongylus brasiliensis</name>
    <name type="common">Rat hookworm</name>
    <dbReference type="NCBI Taxonomy" id="27835"/>
    <lineage>
        <taxon>Eukaryota</taxon>
        <taxon>Metazoa</taxon>
        <taxon>Ecdysozoa</taxon>
        <taxon>Nematoda</taxon>
        <taxon>Chromadorea</taxon>
        <taxon>Rhabditida</taxon>
        <taxon>Rhabditina</taxon>
        <taxon>Rhabditomorpha</taxon>
        <taxon>Strongyloidea</taxon>
        <taxon>Heligmosomidae</taxon>
        <taxon>Nippostrongylus</taxon>
    </lineage>
</organism>
<dbReference type="AlphaFoldDB" id="A0A0N4Y041"/>
<evidence type="ECO:0000313" key="3">
    <source>
        <dbReference type="WBParaSite" id="NBR_0000886001-mRNA-1"/>
    </source>
</evidence>
<protein>
    <submittedName>
        <fullName evidence="1 3">Uncharacterized protein</fullName>
    </submittedName>
</protein>
<dbReference type="GO" id="GO:0003676">
    <property type="term" value="F:nucleic acid binding"/>
    <property type="evidence" value="ECO:0007669"/>
    <property type="project" value="InterPro"/>
</dbReference>
<dbReference type="PANTHER" id="PTHR46060">
    <property type="entry name" value="MARINER MOS1 TRANSPOSASE-LIKE PROTEIN"/>
    <property type="match status" value="1"/>
</dbReference>
<dbReference type="STRING" id="27835.A0A0N4Y041"/>
<sequence length="105" mass="12025">MDPHHLTDDMRYTRVSICQSLLLCPHRKEFLEGLVIGDKSWIFCDSNAHRAVCVPLGENPPTQARLALHLKKLHLCCFWDWKGMLCCELLPTGMSINANFFIAQL</sequence>
<reference evidence="1 2" key="2">
    <citation type="submission" date="2018-11" db="EMBL/GenBank/DDBJ databases">
        <authorList>
            <consortium name="Pathogen Informatics"/>
        </authorList>
    </citation>
    <scope>NUCLEOTIDE SEQUENCE [LARGE SCALE GENOMIC DNA]</scope>
</reference>
<dbReference type="Pfam" id="PF01359">
    <property type="entry name" value="Transposase_1"/>
    <property type="match status" value="1"/>
</dbReference>
<evidence type="ECO:0000313" key="1">
    <source>
        <dbReference type="EMBL" id="VDL72450.1"/>
    </source>
</evidence>
<dbReference type="PANTHER" id="PTHR46060:SF1">
    <property type="entry name" value="MARINER MOS1 TRANSPOSASE-LIKE PROTEIN"/>
    <property type="match status" value="1"/>
</dbReference>
<name>A0A0N4Y041_NIPBR</name>
<dbReference type="WBParaSite" id="NBR_0000886001-mRNA-1">
    <property type="protein sequence ID" value="NBR_0000886001-mRNA-1"/>
    <property type="gene ID" value="NBR_0000886001"/>
</dbReference>
<proteinExistence type="predicted"/>
<evidence type="ECO:0000313" key="2">
    <source>
        <dbReference type="Proteomes" id="UP000271162"/>
    </source>
</evidence>
<keyword evidence="2" id="KW-1185">Reference proteome</keyword>
<dbReference type="InterPro" id="IPR001888">
    <property type="entry name" value="Transposase_1"/>
</dbReference>
<accession>A0A0N4Y041</accession>
<dbReference type="InterPro" id="IPR036397">
    <property type="entry name" value="RNaseH_sf"/>
</dbReference>
<dbReference type="Gene3D" id="3.30.420.10">
    <property type="entry name" value="Ribonuclease H-like superfamily/Ribonuclease H"/>
    <property type="match status" value="1"/>
</dbReference>